<feature type="compositionally biased region" description="Polar residues" evidence="1">
    <location>
        <begin position="232"/>
        <end position="256"/>
    </location>
</feature>
<comment type="caution">
    <text evidence="2">The sequence shown here is derived from an EMBL/GenBank/DDBJ whole genome shotgun (WGS) entry which is preliminary data.</text>
</comment>
<organism evidence="2 3">
    <name type="scientific">Colletotrichum incanum</name>
    <name type="common">Soybean anthracnose fungus</name>
    <dbReference type="NCBI Taxonomy" id="1573173"/>
    <lineage>
        <taxon>Eukaryota</taxon>
        <taxon>Fungi</taxon>
        <taxon>Dikarya</taxon>
        <taxon>Ascomycota</taxon>
        <taxon>Pezizomycotina</taxon>
        <taxon>Sordariomycetes</taxon>
        <taxon>Hypocreomycetidae</taxon>
        <taxon>Glomerellales</taxon>
        <taxon>Glomerellaceae</taxon>
        <taxon>Colletotrichum</taxon>
        <taxon>Colletotrichum spaethianum species complex</taxon>
    </lineage>
</organism>
<gene>
    <name evidence="2" type="ORF">CI238_13007</name>
</gene>
<protein>
    <submittedName>
        <fullName evidence="2">Uncharacterized protein</fullName>
    </submittedName>
</protein>
<dbReference type="Proteomes" id="UP000076584">
    <property type="component" value="Unassembled WGS sequence"/>
</dbReference>
<evidence type="ECO:0000313" key="3">
    <source>
        <dbReference type="Proteomes" id="UP000076584"/>
    </source>
</evidence>
<dbReference type="AlphaFoldDB" id="A0A166ZG11"/>
<feature type="region of interest" description="Disordered" evidence="1">
    <location>
        <begin position="140"/>
        <end position="168"/>
    </location>
</feature>
<dbReference type="EMBL" id="LFIW01002202">
    <property type="protein sequence ID" value="KZL78861.1"/>
    <property type="molecule type" value="Genomic_DNA"/>
</dbReference>
<accession>A0A166ZG11</accession>
<feature type="region of interest" description="Disordered" evidence="1">
    <location>
        <begin position="232"/>
        <end position="257"/>
    </location>
</feature>
<evidence type="ECO:0000256" key="1">
    <source>
        <dbReference type="SAM" id="MobiDB-lite"/>
    </source>
</evidence>
<reference evidence="2 3" key="1">
    <citation type="submission" date="2015-06" db="EMBL/GenBank/DDBJ databases">
        <title>Survival trade-offs in plant roots during colonization by closely related pathogenic and mutualistic fungi.</title>
        <authorList>
            <person name="Hacquard S."/>
            <person name="Kracher B."/>
            <person name="Hiruma K."/>
            <person name="Weinman A."/>
            <person name="Muench P."/>
            <person name="Garrido Oter R."/>
            <person name="Ver Loren van Themaat E."/>
            <person name="Dallerey J.-F."/>
            <person name="Damm U."/>
            <person name="Henrissat B."/>
            <person name="Lespinet O."/>
            <person name="Thon M."/>
            <person name="Kemen E."/>
            <person name="McHardy A.C."/>
            <person name="Schulze-Lefert P."/>
            <person name="O'Connell R.J."/>
        </authorList>
    </citation>
    <scope>NUCLEOTIDE SEQUENCE [LARGE SCALE GENOMIC DNA]</scope>
    <source>
        <strain evidence="2 3">MAFF 238704</strain>
    </source>
</reference>
<sequence>MLLDNKSKRKGLQAQLKALPPDNPAENIIAFLDDRKCGKKRRPSRICSNSLPYRYEPDRKVDLGKGVITIPVFANLAHFLSKRDVLTLARDSSCFEKAKESLKDEEIPQSWSDCLREWSKENSELGLEFYCEIQGIQANTRKRRNSTLSPQSKRQRVGPNSGINDTVRNTNLNTALEDMTRYLDVAKTTEARRSSSNSFLAISENDETNNRIITDMPVSSPVRSPQIRSVVNASPVESSQSHSDSLKNQPDDNPSISLEARNNIMRTALSRCYVAAYPVQMFAGLIKQAEQDVKFSYHPSYKDGYCSHRIDSNAASFCIRASRNILEEIGCPSEASHFIAKFPLVARLFEACGQNYTTSVFWHLRSSVTHIREGFDVVWESVSDWVSFLNYLRSVRSQVSELSSLYKMLLSYPLKTKAISPSY</sequence>
<name>A0A166ZG11_COLIC</name>
<evidence type="ECO:0000313" key="2">
    <source>
        <dbReference type="EMBL" id="KZL78861.1"/>
    </source>
</evidence>
<proteinExistence type="predicted"/>
<keyword evidence="3" id="KW-1185">Reference proteome</keyword>